<dbReference type="BioCyc" id="MBOU1201294:BN140_RS04635-MONOMER"/>
<keyword evidence="3" id="KW-1185">Reference proteome</keyword>
<name>I7J825_METBM</name>
<dbReference type="InterPro" id="IPR000157">
    <property type="entry name" value="TIR_dom"/>
</dbReference>
<gene>
    <name evidence="2" type="ordered locus">BN140_0920</name>
</gene>
<dbReference type="AlphaFoldDB" id="I7J825"/>
<evidence type="ECO:0000313" key="2">
    <source>
        <dbReference type="EMBL" id="CCJ35843.1"/>
    </source>
</evidence>
<dbReference type="KEGG" id="mbg:BN140_0920"/>
<evidence type="ECO:0000259" key="1">
    <source>
        <dbReference type="PROSITE" id="PS50104"/>
    </source>
</evidence>
<dbReference type="GO" id="GO:0007165">
    <property type="term" value="P:signal transduction"/>
    <property type="evidence" value="ECO:0007669"/>
    <property type="project" value="InterPro"/>
</dbReference>
<dbReference type="EMBL" id="HE964772">
    <property type="protein sequence ID" value="CCJ35843.1"/>
    <property type="molecule type" value="Genomic_DNA"/>
</dbReference>
<dbReference type="HOGENOM" id="CLU_1060100_0_0_2"/>
<dbReference type="Pfam" id="PF13676">
    <property type="entry name" value="TIR_2"/>
    <property type="match status" value="1"/>
</dbReference>
<dbReference type="RefSeq" id="WP_014866819.1">
    <property type="nucleotide sequence ID" value="NC_018227.2"/>
</dbReference>
<organism evidence="2 3">
    <name type="scientific">Methanoculleus bourgensis (strain ATCC 43281 / DSM 3045 / OCM 15 / MS2)</name>
    <name type="common">Methanogenium bourgense</name>
    <dbReference type="NCBI Taxonomy" id="1201294"/>
    <lineage>
        <taxon>Archaea</taxon>
        <taxon>Methanobacteriati</taxon>
        <taxon>Methanobacteriota</taxon>
        <taxon>Stenosarchaea group</taxon>
        <taxon>Methanomicrobia</taxon>
        <taxon>Methanomicrobiales</taxon>
        <taxon>Methanomicrobiaceae</taxon>
        <taxon>Methanoculleus</taxon>
    </lineage>
</organism>
<dbReference type="SUPFAM" id="SSF52200">
    <property type="entry name" value="Toll/Interleukin receptor TIR domain"/>
    <property type="match status" value="1"/>
</dbReference>
<reference evidence="3" key="1">
    <citation type="journal article" date="2012" name="J. Bacteriol.">
        <title>Complete genome sequence of the hydrogenotrophic, methanogenic archaeon Methanoculleus bourgensis strain MS2T, isolated from a sewage sludge digester.</title>
        <authorList>
            <person name="Maus I."/>
            <person name="Wibberg D."/>
            <person name="Stantscheff R."/>
            <person name="Eikmeyer F.G."/>
            <person name="Seffner A."/>
            <person name="Boelter J."/>
            <person name="Szczepanowski R."/>
            <person name="Blom J."/>
            <person name="Jaenicke S."/>
            <person name="Konig H."/>
            <person name="Puhler A."/>
            <person name="Schluter A."/>
        </authorList>
    </citation>
    <scope>NUCLEOTIDE SEQUENCE [LARGE SCALE GENOMIC DNA]</scope>
    <source>
        <strain evidence="3">ATCC 43281 / DSM 3045 / OCM 15 / MS2</strain>
    </source>
</reference>
<dbReference type="Proteomes" id="UP000009007">
    <property type="component" value="Chromosome I"/>
</dbReference>
<dbReference type="GeneID" id="13355461"/>
<dbReference type="PATRIC" id="fig|1201294.9.peg.1012"/>
<sequence>MTIETSEHQTYRIFISHAKSDERIAIALKNLIELLFHERVDIFVSSDEKSIPLGKQWFDIITSALNQADSVLILCSPESVKRSWINFELGGAYFLGKDVIPICIKEMKFEDLPSPCNLFQGIAGTDYPRLIHFLGEIAQHIGCQFRRIDIENTDYHFAVHGLSSEQNEDAYFTVSGGGVYNRGAPLYLSGTITDGSGILTIKIMSASNPYKSIRDVNVAVQNDQSFEVTIGTSGLSPGQYFVFAETQRGYIAKLTFLITQPS</sequence>
<evidence type="ECO:0000313" key="3">
    <source>
        <dbReference type="Proteomes" id="UP000009007"/>
    </source>
</evidence>
<accession>I7J825</accession>
<proteinExistence type="predicted"/>
<dbReference type="PROSITE" id="PS50104">
    <property type="entry name" value="TIR"/>
    <property type="match status" value="1"/>
</dbReference>
<feature type="domain" description="TIR" evidence="1">
    <location>
        <begin position="9"/>
        <end position="145"/>
    </location>
</feature>
<dbReference type="InterPro" id="IPR035897">
    <property type="entry name" value="Toll_tir_struct_dom_sf"/>
</dbReference>
<dbReference type="Gene3D" id="3.40.50.10140">
    <property type="entry name" value="Toll/interleukin-1 receptor homology (TIR) domain"/>
    <property type="match status" value="1"/>
</dbReference>
<protein>
    <recommendedName>
        <fullName evidence="1">TIR domain-containing protein</fullName>
    </recommendedName>
</protein>